<dbReference type="InterPro" id="IPR027417">
    <property type="entry name" value="P-loop_NTPase"/>
</dbReference>
<proteinExistence type="predicted"/>
<dbReference type="InterPro" id="IPR000330">
    <property type="entry name" value="SNF2_N"/>
</dbReference>
<dbReference type="SMART" id="SM00487">
    <property type="entry name" value="DEXDc"/>
    <property type="match status" value="1"/>
</dbReference>
<dbReference type="Pfam" id="PF00176">
    <property type="entry name" value="SNF2-rel_dom"/>
    <property type="match status" value="1"/>
</dbReference>
<dbReference type="InterPro" id="IPR014001">
    <property type="entry name" value="Helicase_ATP-bd"/>
</dbReference>
<dbReference type="PROSITE" id="PS51192">
    <property type="entry name" value="HELICASE_ATP_BIND_1"/>
    <property type="match status" value="1"/>
</dbReference>
<accession>A0A6C0LX96</accession>
<dbReference type="SUPFAM" id="SSF52540">
    <property type="entry name" value="P-loop containing nucleoside triphosphate hydrolases"/>
    <property type="match status" value="2"/>
</dbReference>
<evidence type="ECO:0000259" key="1">
    <source>
        <dbReference type="PROSITE" id="PS51192"/>
    </source>
</evidence>
<evidence type="ECO:0000313" key="2">
    <source>
        <dbReference type="EMBL" id="QHU35389.1"/>
    </source>
</evidence>
<protein>
    <recommendedName>
        <fullName evidence="1">Helicase ATP-binding domain-containing protein</fullName>
    </recommendedName>
</protein>
<dbReference type="Gene3D" id="3.40.50.300">
    <property type="entry name" value="P-loop containing nucleotide triphosphate hydrolases"/>
    <property type="match status" value="2"/>
</dbReference>
<organism evidence="2">
    <name type="scientific">viral metagenome</name>
    <dbReference type="NCBI Taxonomy" id="1070528"/>
    <lineage>
        <taxon>unclassified sequences</taxon>
        <taxon>metagenomes</taxon>
        <taxon>organismal metagenomes</taxon>
    </lineage>
</organism>
<dbReference type="SMART" id="SM00490">
    <property type="entry name" value="HELICc"/>
    <property type="match status" value="1"/>
</dbReference>
<reference evidence="2" key="1">
    <citation type="journal article" date="2020" name="Nature">
        <title>Giant virus diversity and host interactions through global metagenomics.</title>
        <authorList>
            <person name="Schulz F."/>
            <person name="Roux S."/>
            <person name="Paez-Espino D."/>
            <person name="Jungbluth S."/>
            <person name="Walsh D.A."/>
            <person name="Denef V.J."/>
            <person name="McMahon K.D."/>
            <person name="Konstantinidis K.T."/>
            <person name="Eloe-Fadrosh E.A."/>
            <person name="Kyrpides N.C."/>
            <person name="Woyke T."/>
        </authorList>
    </citation>
    <scope>NUCLEOTIDE SEQUENCE</scope>
    <source>
        <strain evidence="2">GVMAG-S-1017745-26</strain>
    </source>
</reference>
<dbReference type="EMBL" id="MN740589">
    <property type="protein sequence ID" value="QHU35389.1"/>
    <property type="molecule type" value="Genomic_DNA"/>
</dbReference>
<dbReference type="Pfam" id="PF00271">
    <property type="entry name" value="Helicase_C"/>
    <property type="match status" value="1"/>
</dbReference>
<sequence length="1373" mass="161824">MSVRKKKVILVKKIKRKDLVVENNTIISDLIKKKWEEEKYRNGGKSINKTDQIIYKISVLIQLLKDNKKKIKISKSITGRRKLEIKQDVIKRYLEEYTIYAEDQEILQNEQTDFNYYPEINDENFSYKIALKKEFWKNKIPLVDLQYLEGNNSFKLFPHQKFVKNFISENTPYSGVLLWHGVGVGKSCAAISIAENFRDFMYYNDKKILVLTPSNTLIDNWRDEIFNLDKELNKTDLVNVQCTGSKYLNEFKDFQQKDAVQKARLVKSTINKYYEFMGYQKLYNSIDRDLQNQNKFKRAGIREIDRINYIKNRFSNRVIIMDEVHVTREGGSTKEDKKIRPYLEMIARYTENTKIILLTATPMYNISKEIIWLLNLLLWNDKLAPLEEHEIFDKDGVKLMDYDDDNKLHWNDKDSKYAPINWIKKKSDRDIIYNNITTGEEQSEIPIKGRGNMALSMLTRKARGYISYLRGEDPFRFPFKLYPTKNTYTPQPTLELKKNKWVELDKKKQIPNKSLIFYNNKLSDWQYGHLIKFLEISESDIGKSGQMSSFKFNQNAIQGSNIIFPDSVGDLGKIGEQGWDSCFLKKTINREGEPPNIKYSYKTHAENINSTNKSFLHLDNIGKYSKKFENIIKSIQSCEGIVFIFSQYIAHGIKSLAIALEENGFNKINSLEENTNFLENSNQKRKFCARNLKYKDELIGDDKNSFKQANYIYLDGTIDKKELTKLVRMERKLSNKNGENIKVILGSSVIEQGVSFHCIREVHVLDPWHHLNKLEQAVGRAFRSKSHFKLEKERRNITLFIHASTFKNNQQESVDERIYRNAYFKKKHMSLVERQLKINSVDCFLNLKGNIFLSDNYSDLGDENPLSNINMIDSKGDNIMVDLDDKDRSIKCDFKLCNYNCYTKNSIDLNEIKNKINDDTFSEDFARDEIDLAKEYIKVLYLNESAYSLSNILDEIKEIQIEIDDKFIYHALHEIIINKELVYDLYYRQGHIIARNSYYIFQPDTLNDINLPYWYRIKIPEINNYSISLNDNYKKYKTVTKSKPTFNKIKKIKKKKNIIDISKIKKNINNAEKYILLNYQEYNDLNKQNDHIPDINDMIYAKKLSIMERLDYNSKKAILEDSLIRIISFEKKTRKMPLTDLDKLILKYYDLSLTKLNNKKMKNKILNHSILRNRRDIYERFGEETDSSIDNFPLYFRLVENNGKQNYYQYSEEEASFIPQNKISSIKIDKLNLKKIVIDVKTQIYGWIGLNSEKEKQFFIVNNTGYVAKNNEDGSVQEKSKRRGGICGHAKDCTRRPQIADTINKALNYEKYKSLHKSTTKLPAKKSNPNNPKKSLCEELELILRCKQFKQDELKYTEKFFFTFEEMVVNKNI</sequence>
<dbReference type="InterPro" id="IPR001650">
    <property type="entry name" value="Helicase_C-like"/>
</dbReference>
<feature type="domain" description="Helicase ATP-binding" evidence="1">
    <location>
        <begin position="167"/>
        <end position="380"/>
    </location>
</feature>
<dbReference type="GO" id="GO:0005524">
    <property type="term" value="F:ATP binding"/>
    <property type="evidence" value="ECO:0007669"/>
    <property type="project" value="InterPro"/>
</dbReference>
<name>A0A6C0LX96_9ZZZZ</name>